<accession>A0ABP0PAS6</accession>
<proteinExistence type="predicted"/>
<evidence type="ECO:0000256" key="1">
    <source>
        <dbReference type="SAM" id="MobiDB-lite"/>
    </source>
</evidence>
<name>A0ABP0PAS6_9DINO</name>
<evidence type="ECO:0000313" key="3">
    <source>
        <dbReference type="Proteomes" id="UP001642464"/>
    </source>
</evidence>
<sequence length="108" mass="11858">MMSDNLNRKLISLDKMTSWGFTVEKIELAKIVWKSLCETSATSVAESEDEGLVVLQQLHQDAADEQSENDDGANDDIEPSPAVLPPLVEAVEDAEDEGHIDDEKEGDD</sequence>
<protein>
    <submittedName>
        <fullName evidence="2">Uncharacterized protein</fullName>
    </submittedName>
</protein>
<evidence type="ECO:0000313" key="2">
    <source>
        <dbReference type="EMBL" id="CAK9073136.1"/>
    </source>
</evidence>
<feature type="region of interest" description="Disordered" evidence="1">
    <location>
        <begin position="59"/>
        <end position="108"/>
    </location>
</feature>
<reference evidence="2 3" key="1">
    <citation type="submission" date="2024-02" db="EMBL/GenBank/DDBJ databases">
        <authorList>
            <person name="Chen Y."/>
            <person name="Shah S."/>
            <person name="Dougan E. K."/>
            <person name="Thang M."/>
            <person name="Chan C."/>
        </authorList>
    </citation>
    <scope>NUCLEOTIDE SEQUENCE [LARGE SCALE GENOMIC DNA]</scope>
</reference>
<dbReference type="Proteomes" id="UP001642464">
    <property type="component" value="Unassembled WGS sequence"/>
</dbReference>
<dbReference type="EMBL" id="CAXAMM010034628">
    <property type="protein sequence ID" value="CAK9073136.1"/>
    <property type="molecule type" value="Genomic_DNA"/>
</dbReference>
<feature type="compositionally biased region" description="Acidic residues" evidence="1">
    <location>
        <begin position="90"/>
        <end position="108"/>
    </location>
</feature>
<gene>
    <name evidence="2" type="ORF">SCF082_LOCUS35865</name>
</gene>
<comment type="caution">
    <text evidence="2">The sequence shown here is derived from an EMBL/GenBank/DDBJ whole genome shotgun (WGS) entry which is preliminary data.</text>
</comment>
<keyword evidence="3" id="KW-1185">Reference proteome</keyword>
<organism evidence="2 3">
    <name type="scientific">Durusdinium trenchii</name>
    <dbReference type="NCBI Taxonomy" id="1381693"/>
    <lineage>
        <taxon>Eukaryota</taxon>
        <taxon>Sar</taxon>
        <taxon>Alveolata</taxon>
        <taxon>Dinophyceae</taxon>
        <taxon>Suessiales</taxon>
        <taxon>Symbiodiniaceae</taxon>
        <taxon>Durusdinium</taxon>
    </lineage>
</organism>
<feature type="compositionally biased region" description="Acidic residues" evidence="1">
    <location>
        <begin position="63"/>
        <end position="78"/>
    </location>
</feature>